<reference evidence="5 6" key="1">
    <citation type="submission" date="2024-10" db="EMBL/GenBank/DDBJ databases">
        <authorList>
            <person name="Kim D."/>
        </authorList>
    </citation>
    <scope>NUCLEOTIDE SEQUENCE [LARGE SCALE GENOMIC DNA]</scope>
    <source>
        <strain evidence="5">BH-2024</strain>
    </source>
</reference>
<evidence type="ECO:0000256" key="3">
    <source>
        <dbReference type="SAM" id="SignalP"/>
    </source>
</evidence>
<proteinExistence type="predicted"/>
<dbReference type="EMBL" id="JBICBT010000864">
    <property type="protein sequence ID" value="KAL3096430.1"/>
    <property type="molecule type" value="Genomic_DNA"/>
</dbReference>
<dbReference type="InterPro" id="IPR018247">
    <property type="entry name" value="EF_Hand_1_Ca_BS"/>
</dbReference>
<protein>
    <recommendedName>
        <fullName evidence="4">EF-hand domain-containing protein</fullName>
    </recommendedName>
</protein>
<keyword evidence="6" id="KW-1185">Reference proteome</keyword>
<evidence type="ECO:0000259" key="4">
    <source>
        <dbReference type="PROSITE" id="PS50222"/>
    </source>
</evidence>
<dbReference type="InterPro" id="IPR011992">
    <property type="entry name" value="EF-hand-dom_pair"/>
</dbReference>
<feature type="compositionally biased region" description="Polar residues" evidence="2">
    <location>
        <begin position="184"/>
        <end position="195"/>
    </location>
</feature>
<dbReference type="PROSITE" id="PS00018">
    <property type="entry name" value="EF_HAND_1"/>
    <property type="match status" value="1"/>
</dbReference>
<dbReference type="Proteomes" id="UP001620626">
    <property type="component" value="Unassembled WGS sequence"/>
</dbReference>
<feature type="region of interest" description="Disordered" evidence="2">
    <location>
        <begin position="184"/>
        <end position="218"/>
    </location>
</feature>
<feature type="compositionally biased region" description="Basic and acidic residues" evidence="2">
    <location>
        <begin position="197"/>
        <end position="218"/>
    </location>
</feature>
<evidence type="ECO:0000256" key="2">
    <source>
        <dbReference type="SAM" id="MobiDB-lite"/>
    </source>
</evidence>
<evidence type="ECO:0000313" key="5">
    <source>
        <dbReference type="EMBL" id="KAL3096430.1"/>
    </source>
</evidence>
<feature type="domain" description="EF-hand" evidence="4">
    <location>
        <begin position="186"/>
        <end position="218"/>
    </location>
</feature>
<dbReference type="CDD" id="cd00051">
    <property type="entry name" value="EFh"/>
    <property type="match status" value="1"/>
</dbReference>
<dbReference type="SMART" id="SM00054">
    <property type="entry name" value="EFh"/>
    <property type="match status" value="2"/>
</dbReference>
<sequence>MSNKIILCTIIALTFLTKIDQITSCFSVTYENQCCFLPVIPIIPSTVTLCSVGSPWCNAFGGNCVVCEFVFIPTAGCELITKCSCFYCCEEQYKDYCPQGCENCVTDGEGGCQENAKSREKFEGCASTMTTSNIRGGGETAFSKLKRKTEAQMAFEMIDTDLDGFISKEEGIHYLRTLQHQSSTPADLDKNSSWFDTMDRNGNKKIDPEEFDRLLGTK</sequence>
<feature type="chain" id="PRO_5044800888" description="EF-hand domain-containing protein" evidence="3">
    <location>
        <begin position="22"/>
        <end position="218"/>
    </location>
</feature>
<organism evidence="5 6">
    <name type="scientific">Heterodera trifolii</name>
    <dbReference type="NCBI Taxonomy" id="157864"/>
    <lineage>
        <taxon>Eukaryota</taxon>
        <taxon>Metazoa</taxon>
        <taxon>Ecdysozoa</taxon>
        <taxon>Nematoda</taxon>
        <taxon>Chromadorea</taxon>
        <taxon>Rhabditida</taxon>
        <taxon>Tylenchina</taxon>
        <taxon>Tylenchomorpha</taxon>
        <taxon>Tylenchoidea</taxon>
        <taxon>Heteroderidae</taxon>
        <taxon>Heteroderinae</taxon>
        <taxon>Heterodera</taxon>
    </lineage>
</organism>
<dbReference type="SUPFAM" id="SSF47473">
    <property type="entry name" value="EF-hand"/>
    <property type="match status" value="1"/>
</dbReference>
<feature type="domain" description="EF-hand" evidence="4">
    <location>
        <begin position="146"/>
        <end position="181"/>
    </location>
</feature>
<gene>
    <name evidence="5" type="ORF">niasHT_028666</name>
</gene>
<name>A0ABD2K0Z3_9BILA</name>
<keyword evidence="1" id="KW-0106">Calcium</keyword>
<dbReference type="Pfam" id="PF13499">
    <property type="entry name" value="EF-hand_7"/>
    <property type="match status" value="1"/>
</dbReference>
<accession>A0ABD2K0Z3</accession>
<dbReference type="InterPro" id="IPR002048">
    <property type="entry name" value="EF_hand_dom"/>
</dbReference>
<feature type="signal peptide" evidence="3">
    <location>
        <begin position="1"/>
        <end position="21"/>
    </location>
</feature>
<keyword evidence="3" id="KW-0732">Signal</keyword>
<dbReference type="AlphaFoldDB" id="A0ABD2K0Z3"/>
<dbReference type="Gene3D" id="1.10.238.10">
    <property type="entry name" value="EF-hand"/>
    <property type="match status" value="1"/>
</dbReference>
<evidence type="ECO:0000313" key="6">
    <source>
        <dbReference type="Proteomes" id="UP001620626"/>
    </source>
</evidence>
<comment type="caution">
    <text evidence="5">The sequence shown here is derived from an EMBL/GenBank/DDBJ whole genome shotgun (WGS) entry which is preliminary data.</text>
</comment>
<dbReference type="PROSITE" id="PS50222">
    <property type="entry name" value="EF_HAND_2"/>
    <property type="match status" value="2"/>
</dbReference>
<evidence type="ECO:0000256" key="1">
    <source>
        <dbReference type="ARBA" id="ARBA00022837"/>
    </source>
</evidence>